<gene>
    <name evidence="2" type="ORF">RT717_28255</name>
</gene>
<feature type="domain" description="MOSC" evidence="1">
    <location>
        <begin position="126"/>
        <end position="264"/>
    </location>
</feature>
<dbReference type="Pfam" id="PF03476">
    <property type="entry name" value="MOSC_N"/>
    <property type="match status" value="1"/>
</dbReference>
<dbReference type="PANTHER" id="PTHR14237:SF19">
    <property type="entry name" value="MITOCHONDRIAL AMIDOXIME REDUCING COMPONENT 1"/>
    <property type="match status" value="1"/>
</dbReference>
<reference evidence="2 3" key="1">
    <citation type="journal article" date="2023" name="Microbiol. Resour. Announc.">
        <title>Complete Genome Sequence of Imperialibacter roseus strain P4T.</title>
        <authorList>
            <person name="Tizabi D.R."/>
            <person name="Bachvaroff T."/>
            <person name="Hill R.T."/>
        </authorList>
    </citation>
    <scope>NUCLEOTIDE SEQUENCE [LARGE SCALE GENOMIC DNA]</scope>
    <source>
        <strain evidence="2 3">P4T</strain>
    </source>
</reference>
<dbReference type="SUPFAM" id="SSF141673">
    <property type="entry name" value="MOSC N-terminal domain-like"/>
    <property type="match status" value="1"/>
</dbReference>
<dbReference type="InterPro" id="IPR005303">
    <property type="entry name" value="MOCOS_middle"/>
</dbReference>
<dbReference type="PROSITE" id="PS51340">
    <property type="entry name" value="MOSC"/>
    <property type="match status" value="1"/>
</dbReference>
<dbReference type="RefSeq" id="WP_317489652.1">
    <property type="nucleotide sequence ID" value="NZ_CP136051.1"/>
</dbReference>
<proteinExistence type="predicted"/>
<evidence type="ECO:0000313" key="2">
    <source>
        <dbReference type="EMBL" id="WOK06961.1"/>
    </source>
</evidence>
<dbReference type="InterPro" id="IPR011037">
    <property type="entry name" value="Pyrv_Knase-like_insert_dom_sf"/>
</dbReference>
<dbReference type="PANTHER" id="PTHR14237">
    <property type="entry name" value="MOLYBDOPTERIN COFACTOR SULFURASE MOSC"/>
    <property type="match status" value="1"/>
</dbReference>
<evidence type="ECO:0000259" key="1">
    <source>
        <dbReference type="PROSITE" id="PS51340"/>
    </source>
</evidence>
<protein>
    <submittedName>
        <fullName evidence="2">MOSC domain-containing protein</fullName>
    </submittedName>
</protein>
<name>A0ABZ0IQH5_9BACT</name>
<dbReference type="InterPro" id="IPR005302">
    <property type="entry name" value="MoCF_Sase_C"/>
</dbReference>
<dbReference type="Pfam" id="PF03473">
    <property type="entry name" value="MOSC"/>
    <property type="match status" value="1"/>
</dbReference>
<sequence>MALQISELNIYPVKGLKGISVKEAEALEKGFRYDRRWMLTDTTGKFISQRETPMLALIHTAIIGESLVITYEDSSIMVPLNSEHYSGSKEKVTIWDDEVEARIVGKNFNDWFSDVLGEKVWFCFQHESKKREVEKKYGANSMVSFADGYPYLFISDASLKDLNDKLDQPIPMNRFRPNIVVANSKSFEEDTWRKLSAGDAIFHCLKRCARCQVPTIDQETGKMGKEPTKTLATFRKYEHKVLFGMNAVVEKQGLVKVGDVVTLL</sequence>
<dbReference type="SUPFAM" id="SSF50800">
    <property type="entry name" value="PK beta-barrel domain-like"/>
    <property type="match status" value="1"/>
</dbReference>
<dbReference type="EMBL" id="CP136051">
    <property type="protein sequence ID" value="WOK06961.1"/>
    <property type="molecule type" value="Genomic_DNA"/>
</dbReference>
<keyword evidence="3" id="KW-1185">Reference proteome</keyword>
<organism evidence="2 3">
    <name type="scientific">Imperialibacter roseus</name>
    <dbReference type="NCBI Taxonomy" id="1324217"/>
    <lineage>
        <taxon>Bacteria</taxon>
        <taxon>Pseudomonadati</taxon>
        <taxon>Bacteroidota</taxon>
        <taxon>Cytophagia</taxon>
        <taxon>Cytophagales</taxon>
        <taxon>Flammeovirgaceae</taxon>
        <taxon>Imperialibacter</taxon>
    </lineage>
</organism>
<accession>A0ABZ0IQH5</accession>
<dbReference type="Proteomes" id="UP001302349">
    <property type="component" value="Chromosome"/>
</dbReference>
<evidence type="ECO:0000313" key="3">
    <source>
        <dbReference type="Proteomes" id="UP001302349"/>
    </source>
</evidence>